<dbReference type="EMBL" id="CM056777">
    <property type="protein sequence ID" value="KAJ8737478.1"/>
    <property type="molecule type" value="Genomic_DNA"/>
</dbReference>
<sequence length="115" mass="13254">MNIIIIIQLDISQNYLLVQYSPQNTPSPIPHLAKFPEVGPNQVLHSFFYLQVKERKKDACARIRFCAALRQSDLDSRTPMTSLTNFYSSSWHSEAHRGIDDQLFCRDGKITIDKN</sequence>
<accession>A0ACC2RBV5</accession>
<reference evidence="1" key="1">
    <citation type="submission" date="2023-03" db="EMBL/GenBank/DDBJ databases">
        <title>Chromosome-level genomes of two armyworms, Mythimna separata and Mythimna loreyi, provide insights into the biosynthesis and reception of sex pheromones.</title>
        <authorList>
            <person name="Zhao H."/>
        </authorList>
    </citation>
    <scope>NUCLEOTIDE SEQUENCE</scope>
    <source>
        <strain evidence="1">BeijingLab</strain>
    </source>
</reference>
<comment type="caution">
    <text evidence="1">The sequence shown here is derived from an EMBL/GenBank/DDBJ whole genome shotgun (WGS) entry which is preliminary data.</text>
</comment>
<evidence type="ECO:0000313" key="2">
    <source>
        <dbReference type="Proteomes" id="UP001231649"/>
    </source>
</evidence>
<keyword evidence="2" id="KW-1185">Reference proteome</keyword>
<name>A0ACC2RBV5_9NEOP</name>
<proteinExistence type="predicted"/>
<protein>
    <submittedName>
        <fullName evidence="1">Uncharacterized protein</fullName>
    </submittedName>
</protein>
<organism evidence="1 2">
    <name type="scientific">Mythimna loreyi</name>
    <dbReference type="NCBI Taxonomy" id="667449"/>
    <lineage>
        <taxon>Eukaryota</taxon>
        <taxon>Metazoa</taxon>
        <taxon>Ecdysozoa</taxon>
        <taxon>Arthropoda</taxon>
        <taxon>Hexapoda</taxon>
        <taxon>Insecta</taxon>
        <taxon>Pterygota</taxon>
        <taxon>Neoptera</taxon>
        <taxon>Endopterygota</taxon>
        <taxon>Lepidoptera</taxon>
        <taxon>Glossata</taxon>
        <taxon>Ditrysia</taxon>
        <taxon>Noctuoidea</taxon>
        <taxon>Noctuidae</taxon>
        <taxon>Noctuinae</taxon>
        <taxon>Hadenini</taxon>
        <taxon>Mythimna</taxon>
    </lineage>
</organism>
<dbReference type="Proteomes" id="UP001231649">
    <property type="component" value="Chromosome 1"/>
</dbReference>
<evidence type="ECO:0000313" key="1">
    <source>
        <dbReference type="EMBL" id="KAJ8737478.1"/>
    </source>
</evidence>
<gene>
    <name evidence="1" type="ORF">PYW08_000073</name>
</gene>